<dbReference type="Gene3D" id="1.10.10.10">
    <property type="entry name" value="Winged helix-like DNA-binding domain superfamily/Winged helix DNA-binding domain"/>
    <property type="match status" value="1"/>
</dbReference>
<dbReference type="Gene3D" id="1.20.120.530">
    <property type="entry name" value="GntR ligand-binding domain-like"/>
    <property type="match status" value="1"/>
</dbReference>
<keyword evidence="1" id="KW-0805">Transcription regulation</keyword>
<evidence type="ECO:0000259" key="4">
    <source>
        <dbReference type="PROSITE" id="PS50949"/>
    </source>
</evidence>
<gene>
    <name evidence="5" type="ORF">QFZ36_001756</name>
</gene>
<dbReference type="SMART" id="SM00345">
    <property type="entry name" value="HTH_GNTR"/>
    <property type="match status" value="1"/>
</dbReference>
<dbReference type="InterPro" id="IPR011711">
    <property type="entry name" value="GntR_C"/>
</dbReference>
<evidence type="ECO:0000313" key="6">
    <source>
        <dbReference type="Proteomes" id="UP001236806"/>
    </source>
</evidence>
<dbReference type="Pfam" id="PF00392">
    <property type="entry name" value="GntR"/>
    <property type="match status" value="1"/>
</dbReference>
<dbReference type="InterPro" id="IPR000524">
    <property type="entry name" value="Tscrpt_reg_HTH_GntR"/>
</dbReference>
<dbReference type="PROSITE" id="PS50949">
    <property type="entry name" value="HTH_GNTR"/>
    <property type="match status" value="1"/>
</dbReference>
<comment type="caution">
    <text evidence="5">The sequence shown here is derived from an EMBL/GenBank/DDBJ whole genome shotgun (WGS) entry which is preliminary data.</text>
</comment>
<reference evidence="5 6" key="1">
    <citation type="submission" date="2023-07" db="EMBL/GenBank/DDBJ databases">
        <title>Comparative genomics of wheat-associated soil bacteria to identify genetic determinants of phenazine resistance.</title>
        <authorList>
            <person name="Mouncey N."/>
        </authorList>
    </citation>
    <scope>NUCLEOTIDE SEQUENCE [LARGE SCALE GENOMIC DNA]</scope>
    <source>
        <strain evidence="5 6">W1I3</strain>
    </source>
</reference>
<dbReference type="EMBL" id="JAUSXB010000001">
    <property type="protein sequence ID" value="MDQ0674195.1"/>
    <property type="molecule type" value="Genomic_DNA"/>
</dbReference>
<keyword evidence="3" id="KW-0804">Transcription</keyword>
<dbReference type="InterPro" id="IPR036390">
    <property type="entry name" value="WH_DNA-bd_sf"/>
</dbReference>
<dbReference type="CDD" id="cd07377">
    <property type="entry name" value="WHTH_GntR"/>
    <property type="match status" value="1"/>
</dbReference>
<accession>A0ABU0PJR8</accession>
<dbReference type="InterPro" id="IPR008920">
    <property type="entry name" value="TF_FadR/GntR_C"/>
</dbReference>
<dbReference type="Proteomes" id="UP001236806">
    <property type="component" value="Unassembled WGS sequence"/>
</dbReference>
<dbReference type="PANTHER" id="PTHR43537:SF24">
    <property type="entry name" value="GLUCONATE OPERON TRANSCRIPTIONAL REPRESSOR"/>
    <property type="match status" value="1"/>
</dbReference>
<feature type="domain" description="HTH gntR-type" evidence="4">
    <location>
        <begin position="12"/>
        <end position="84"/>
    </location>
</feature>
<dbReference type="Pfam" id="PF07729">
    <property type="entry name" value="FCD"/>
    <property type="match status" value="1"/>
</dbReference>
<keyword evidence="2" id="KW-0238">DNA-binding</keyword>
<organism evidence="5 6">
    <name type="scientific">Pseudarthrobacter siccitolerans</name>
    <dbReference type="NCBI Taxonomy" id="861266"/>
    <lineage>
        <taxon>Bacteria</taxon>
        <taxon>Bacillati</taxon>
        <taxon>Actinomycetota</taxon>
        <taxon>Actinomycetes</taxon>
        <taxon>Micrococcales</taxon>
        <taxon>Micrococcaceae</taxon>
        <taxon>Pseudarthrobacter</taxon>
    </lineage>
</organism>
<dbReference type="PRINTS" id="PR00035">
    <property type="entry name" value="HTHGNTR"/>
</dbReference>
<dbReference type="SUPFAM" id="SSF48008">
    <property type="entry name" value="GntR ligand-binding domain-like"/>
    <property type="match status" value="1"/>
</dbReference>
<evidence type="ECO:0000313" key="5">
    <source>
        <dbReference type="EMBL" id="MDQ0674195.1"/>
    </source>
</evidence>
<sequence>MWSNHINYYCSMKTHQLVLAWIEAELSEGRLAVGGRLPAERSLAEQLKVSRTSVREAVRILEAMGVVRAGVGSGPEAGTVVISDPTAALGSALRLHVATQHLPVADIVETRVLLESWAVSHARPDSPELAGAARLLAEMDAEEVEVDEFLALDVRFHLALADAAGNVVVSAMMGSLRESITGYASRLTANLPDWDSTAARLRGEHRDILAAVQHNDGERAAKLVAAHIEGYYREAGLPPIERSQPGRRSGLRR</sequence>
<evidence type="ECO:0000256" key="1">
    <source>
        <dbReference type="ARBA" id="ARBA00023015"/>
    </source>
</evidence>
<proteinExistence type="predicted"/>
<dbReference type="SMART" id="SM00895">
    <property type="entry name" value="FCD"/>
    <property type="match status" value="1"/>
</dbReference>
<dbReference type="InterPro" id="IPR036388">
    <property type="entry name" value="WH-like_DNA-bd_sf"/>
</dbReference>
<keyword evidence="5" id="KW-0670">Pyruvate</keyword>
<evidence type="ECO:0000256" key="2">
    <source>
        <dbReference type="ARBA" id="ARBA00023125"/>
    </source>
</evidence>
<name>A0ABU0PJR8_9MICC</name>
<protein>
    <submittedName>
        <fullName evidence="5">GntR family transcriptional repressor for pyruvate dehydrogenase complex</fullName>
    </submittedName>
</protein>
<evidence type="ECO:0000256" key="3">
    <source>
        <dbReference type="ARBA" id="ARBA00023163"/>
    </source>
</evidence>
<dbReference type="SUPFAM" id="SSF46785">
    <property type="entry name" value="Winged helix' DNA-binding domain"/>
    <property type="match status" value="1"/>
</dbReference>
<dbReference type="PANTHER" id="PTHR43537">
    <property type="entry name" value="TRANSCRIPTIONAL REGULATOR, GNTR FAMILY"/>
    <property type="match status" value="1"/>
</dbReference>
<keyword evidence="6" id="KW-1185">Reference proteome</keyword>